<organism evidence="2">
    <name type="scientific">Amphimedon queenslandica</name>
    <name type="common">Sponge</name>
    <dbReference type="NCBI Taxonomy" id="400682"/>
    <lineage>
        <taxon>Eukaryota</taxon>
        <taxon>Metazoa</taxon>
        <taxon>Porifera</taxon>
        <taxon>Demospongiae</taxon>
        <taxon>Heteroscleromorpha</taxon>
        <taxon>Haplosclerida</taxon>
        <taxon>Niphatidae</taxon>
        <taxon>Amphimedon</taxon>
    </lineage>
</organism>
<dbReference type="InParanoid" id="A0A1X7UYL8"/>
<dbReference type="EnsemblMetazoa" id="Aqu2.1.33065_001">
    <property type="protein sequence ID" value="Aqu2.1.33065_001"/>
    <property type="gene ID" value="Aqu2.1.33065"/>
</dbReference>
<accession>A0A1X7UYL8</accession>
<feature type="compositionally biased region" description="Low complexity" evidence="1">
    <location>
        <begin position="80"/>
        <end position="91"/>
    </location>
</feature>
<sequence length="118" mass="13287">PLNFSKMDGGGCVSVSWSQERQDSEWRKRTYEQIRDSELLDIKSRPAKIFCLSSSSSNVPCTNVIKQSKTNRHTPVSIHQQQQQQSSSSSDQFSSITQHCVKCQSGYGGHLSHILEKN</sequence>
<evidence type="ECO:0000313" key="2">
    <source>
        <dbReference type="EnsemblMetazoa" id="Aqu2.1.33065_001"/>
    </source>
</evidence>
<protein>
    <submittedName>
        <fullName evidence="2">Uncharacterized protein</fullName>
    </submittedName>
</protein>
<feature type="compositionally biased region" description="Polar residues" evidence="1">
    <location>
        <begin position="66"/>
        <end position="79"/>
    </location>
</feature>
<proteinExistence type="predicted"/>
<feature type="region of interest" description="Disordered" evidence="1">
    <location>
        <begin position="66"/>
        <end position="91"/>
    </location>
</feature>
<name>A0A1X7UYL8_AMPQE</name>
<dbReference type="AlphaFoldDB" id="A0A1X7UYL8"/>
<evidence type="ECO:0000256" key="1">
    <source>
        <dbReference type="SAM" id="MobiDB-lite"/>
    </source>
</evidence>
<feature type="region of interest" description="Disordered" evidence="1">
    <location>
        <begin position="1"/>
        <end position="22"/>
    </location>
</feature>
<reference evidence="2" key="1">
    <citation type="submission" date="2017-05" db="UniProtKB">
        <authorList>
            <consortium name="EnsemblMetazoa"/>
        </authorList>
    </citation>
    <scope>IDENTIFICATION</scope>
</reference>